<evidence type="ECO:0000256" key="6">
    <source>
        <dbReference type="ARBA" id="ARBA00023136"/>
    </source>
</evidence>
<keyword evidence="3" id="KW-1003">Cell membrane</keyword>
<keyword evidence="4 7" id="KW-0812">Transmembrane</keyword>
<comment type="subcellular location">
    <subcellularLocation>
        <location evidence="1">Cell membrane</location>
        <topology evidence="1">Multi-pass membrane protein</topology>
    </subcellularLocation>
</comment>
<dbReference type="OrthoDB" id="9805682at2"/>
<evidence type="ECO:0000259" key="8">
    <source>
        <dbReference type="Pfam" id="PF00482"/>
    </source>
</evidence>
<evidence type="ECO:0000313" key="10">
    <source>
        <dbReference type="Proteomes" id="UP000078486"/>
    </source>
</evidence>
<evidence type="ECO:0000256" key="1">
    <source>
        <dbReference type="ARBA" id="ARBA00004651"/>
    </source>
</evidence>
<dbReference type="PANTHER" id="PTHR30012">
    <property type="entry name" value="GENERAL SECRETION PATHWAY PROTEIN"/>
    <property type="match status" value="1"/>
</dbReference>
<feature type="transmembrane region" description="Helical" evidence="7">
    <location>
        <begin position="382"/>
        <end position="403"/>
    </location>
</feature>
<comment type="similarity">
    <text evidence="2">Belongs to the GSP F family.</text>
</comment>
<gene>
    <name evidence="9" type="ORF">AW736_26465</name>
</gene>
<feature type="domain" description="Type II secretion system protein GspF" evidence="8">
    <location>
        <begin position="276"/>
        <end position="399"/>
    </location>
</feature>
<feature type="transmembrane region" description="Helical" evidence="7">
    <location>
        <begin position="209"/>
        <end position="235"/>
    </location>
</feature>
<feature type="domain" description="Type II secretion system protein GspF" evidence="8">
    <location>
        <begin position="66"/>
        <end position="190"/>
    </location>
</feature>
<keyword evidence="10" id="KW-1185">Reference proteome</keyword>
<dbReference type="RefSeq" id="WP_068773292.1">
    <property type="nucleotide sequence ID" value="NZ_CP109797.1"/>
</dbReference>
<dbReference type="Pfam" id="PF00482">
    <property type="entry name" value="T2SSF"/>
    <property type="match status" value="2"/>
</dbReference>
<comment type="caution">
    <text evidence="9">The sequence shown here is derived from an EMBL/GenBank/DDBJ whole genome shotgun (WGS) entry which is preliminary data.</text>
</comment>
<dbReference type="Proteomes" id="UP000078486">
    <property type="component" value="Unassembled WGS sequence"/>
</dbReference>
<dbReference type="Gene3D" id="1.20.81.30">
    <property type="entry name" value="Type II secretion system (T2SS), domain F"/>
    <property type="match status" value="2"/>
</dbReference>
<evidence type="ECO:0000256" key="7">
    <source>
        <dbReference type="SAM" id="Phobius"/>
    </source>
</evidence>
<protein>
    <recommendedName>
        <fullName evidence="8">Type II secretion system protein GspF domain-containing protein</fullName>
    </recommendedName>
</protein>
<dbReference type="InterPro" id="IPR003004">
    <property type="entry name" value="GspF/PilC"/>
</dbReference>
<sequence>MPLYLATCVDENAKTITETLEAANVTALRQIVEAKRLFLVSQREANRKAGGGSTRLSMKIQRDLFDVIALQLRNNVMTDVIIRKLKENFPNAAARKVLRGIDHELDISRSTLTDAMARYPRSFNEGVIESIRVSEGSGVKALAERFADLRDQIDFRLEIRGTVKKALSYPAMIGTMACGLLAFVMLVVIPKLQALLTMLHVPLPALTRAVLGASMFTVNHWPLLLGVAVGLVVLWRVLRKAEPAAVAMDLVFIRIPVIGYIIKSLVTAEVSKIYRALYRAGMPANETLRACAAVMSNKAAKAAINRSREKLESGILNTGDAENYAITSALSETGYFPDMALTIIQSGEASGGLVEALDSVAQKYADEAKTRIRTLLAVFEKFTMVLIVAGVGVIIVACMQPIFTITQNIR</sequence>
<evidence type="ECO:0000256" key="4">
    <source>
        <dbReference type="ARBA" id="ARBA00022692"/>
    </source>
</evidence>
<dbReference type="InterPro" id="IPR042094">
    <property type="entry name" value="T2SS_GspF_sf"/>
</dbReference>
<evidence type="ECO:0000313" key="9">
    <source>
        <dbReference type="EMBL" id="OAM91927.1"/>
    </source>
</evidence>
<keyword evidence="5 7" id="KW-1133">Transmembrane helix</keyword>
<reference evidence="9 10" key="1">
    <citation type="submission" date="2016-01" db="EMBL/GenBank/DDBJ databases">
        <title>High potential of lignocellulose degradation of a new Verrucomicrobia species.</title>
        <authorList>
            <person name="Wang Y."/>
            <person name="Shi Y."/>
            <person name="Qiu Z."/>
            <person name="Liu S."/>
            <person name="Yang H."/>
        </authorList>
    </citation>
    <scope>NUCLEOTIDE SEQUENCE [LARGE SCALE GENOMIC DNA]</scope>
    <source>
        <strain evidence="9 10">TSB47</strain>
    </source>
</reference>
<dbReference type="PANTHER" id="PTHR30012:SF0">
    <property type="entry name" value="TYPE II SECRETION SYSTEM PROTEIN F-RELATED"/>
    <property type="match status" value="1"/>
</dbReference>
<name>A0A178IQZ5_9BACT</name>
<feature type="transmembrane region" description="Helical" evidence="7">
    <location>
        <begin position="166"/>
        <end position="189"/>
    </location>
</feature>
<dbReference type="GO" id="GO:0005886">
    <property type="term" value="C:plasma membrane"/>
    <property type="evidence" value="ECO:0007669"/>
    <property type="project" value="UniProtKB-SubCell"/>
</dbReference>
<dbReference type="InterPro" id="IPR018076">
    <property type="entry name" value="T2SS_GspF_dom"/>
</dbReference>
<dbReference type="STRING" id="1184151.AW736_26465"/>
<dbReference type="PRINTS" id="PR00812">
    <property type="entry name" value="BCTERIALGSPF"/>
</dbReference>
<keyword evidence="6 7" id="KW-0472">Membrane</keyword>
<accession>A0A178IQZ5</accession>
<evidence type="ECO:0000256" key="2">
    <source>
        <dbReference type="ARBA" id="ARBA00005745"/>
    </source>
</evidence>
<organism evidence="9 10">
    <name type="scientific">Termitidicoccus mucosus</name>
    <dbReference type="NCBI Taxonomy" id="1184151"/>
    <lineage>
        <taxon>Bacteria</taxon>
        <taxon>Pseudomonadati</taxon>
        <taxon>Verrucomicrobiota</taxon>
        <taxon>Opitutia</taxon>
        <taxon>Opitutales</taxon>
        <taxon>Opitutaceae</taxon>
        <taxon>Termitidicoccus</taxon>
    </lineage>
</organism>
<dbReference type="EMBL" id="LRRQ01000003">
    <property type="protein sequence ID" value="OAM91927.1"/>
    <property type="molecule type" value="Genomic_DNA"/>
</dbReference>
<proteinExistence type="inferred from homology"/>
<dbReference type="AlphaFoldDB" id="A0A178IQZ5"/>
<evidence type="ECO:0000256" key="5">
    <source>
        <dbReference type="ARBA" id="ARBA00022989"/>
    </source>
</evidence>
<evidence type="ECO:0000256" key="3">
    <source>
        <dbReference type="ARBA" id="ARBA00022475"/>
    </source>
</evidence>